<dbReference type="EMBL" id="AUWU02000005">
    <property type="protein sequence ID" value="KAH0572790.1"/>
    <property type="molecule type" value="Genomic_DNA"/>
</dbReference>
<organism evidence="2">
    <name type="scientific">Spironucleus salmonicida</name>
    <dbReference type="NCBI Taxonomy" id="348837"/>
    <lineage>
        <taxon>Eukaryota</taxon>
        <taxon>Metamonada</taxon>
        <taxon>Diplomonadida</taxon>
        <taxon>Hexamitidae</taxon>
        <taxon>Hexamitinae</taxon>
        <taxon>Spironucleus</taxon>
    </lineage>
</organism>
<dbReference type="Proteomes" id="UP000018208">
    <property type="component" value="Unassembled WGS sequence"/>
</dbReference>
<keyword evidence="4" id="KW-1185">Reference proteome</keyword>
<evidence type="ECO:0000313" key="4">
    <source>
        <dbReference type="Proteomes" id="UP000018208"/>
    </source>
</evidence>
<accession>V6LFV7</accession>
<protein>
    <submittedName>
        <fullName evidence="2">Uncharacterized protein</fullName>
    </submittedName>
</protein>
<dbReference type="AlphaFoldDB" id="V6LFV7"/>
<proteinExistence type="predicted"/>
<sequence length="208" mass="24983">MNKIVKLQQSNHPTLPSVESIEAMKFNLKNELSHLILFQVNQVQILKQNSSVIKQSRDKIEHLKMLQIAKQEQLIDSQDQIRQQFWPQKKTIKFRTERRYREQVAKVARYVEKLDYAEIVENRLEAKHEEIISIWEIRDEIKNLRVKLLRIKEENAQMEERVRYAIKWIQINSSKINFEIKEISAHETFLQNLLQDSLINNIYSAIFQ</sequence>
<name>V6LFV7_9EUKA</name>
<evidence type="ECO:0000256" key="1">
    <source>
        <dbReference type="SAM" id="Coils"/>
    </source>
</evidence>
<gene>
    <name evidence="2" type="ORF">SS50377_16797</name>
    <name evidence="3" type="ORF">SS50377_24903</name>
</gene>
<evidence type="ECO:0000313" key="3">
    <source>
        <dbReference type="EMBL" id="KAH0572790.1"/>
    </source>
</evidence>
<dbReference type="EMBL" id="KI546136">
    <property type="protein sequence ID" value="EST43435.1"/>
    <property type="molecule type" value="Genomic_DNA"/>
</dbReference>
<reference evidence="3" key="2">
    <citation type="submission" date="2020-12" db="EMBL/GenBank/DDBJ databases">
        <title>New Spironucleus salmonicida genome in near-complete chromosomes.</title>
        <authorList>
            <person name="Xu F."/>
            <person name="Kurt Z."/>
            <person name="Jimenez-Gonzalez A."/>
            <person name="Astvaldsson A."/>
            <person name="Andersson J.O."/>
            <person name="Svard S.G."/>
        </authorList>
    </citation>
    <scope>NUCLEOTIDE SEQUENCE</scope>
    <source>
        <strain evidence="3">ATCC 50377</strain>
    </source>
</reference>
<evidence type="ECO:0000313" key="2">
    <source>
        <dbReference type="EMBL" id="EST43435.1"/>
    </source>
</evidence>
<dbReference type="VEuPathDB" id="GiardiaDB:SS50377_24903"/>
<keyword evidence="1" id="KW-0175">Coiled coil</keyword>
<reference evidence="2 3" key="1">
    <citation type="journal article" date="2014" name="PLoS Genet.">
        <title>The Genome of Spironucleus salmonicida Highlights a Fish Pathogen Adapted to Fluctuating Environments.</title>
        <authorList>
            <person name="Xu F."/>
            <person name="Jerlstrom-Hultqvist J."/>
            <person name="Einarsson E."/>
            <person name="Astvaldsson A."/>
            <person name="Svard S.G."/>
            <person name="Andersson J.O."/>
        </authorList>
    </citation>
    <scope>NUCLEOTIDE SEQUENCE</scope>
    <source>
        <strain evidence="3">ATCC 50377</strain>
    </source>
</reference>
<feature type="coiled-coil region" evidence="1">
    <location>
        <begin position="134"/>
        <end position="161"/>
    </location>
</feature>